<accession>A0A1P8WNJ4</accession>
<feature type="compositionally biased region" description="Acidic residues" evidence="5">
    <location>
        <begin position="517"/>
        <end position="528"/>
    </location>
</feature>
<dbReference type="RefSeq" id="WP_158521148.1">
    <property type="nucleotide sequence ID" value="NZ_CP017641.1"/>
</dbReference>
<evidence type="ECO:0000259" key="6">
    <source>
        <dbReference type="Pfam" id="PF25989"/>
    </source>
</evidence>
<dbReference type="STRING" id="1891926.Fuma_05293"/>
<dbReference type="GO" id="GO:0016020">
    <property type="term" value="C:membrane"/>
    <property type="evidence" value="ECO:0007669"/>
    <property type="project" value="InterPro"/>
</dbReference>
<comment type="similarity">
    <text evidence="2">Belongs to the membrane fusion protein (MFP) (TC 8.A.1) family.</text>
</comment>
<keyword evidence="3 4" id="KW-0175">Coiled coil</keyword>
<feature type="compositionally biased region" description="Basic and acidic residues" evidence="5">
    <location>
        <begin position="529"/>
        <end position="545"/>
    </location>
</feature>
<dbReference type="GO" id="GO:0022857">
    <property type="term" value="F:transmembrane transporter activity"/>
    <property type="evidence" value="ECO:0007669"/>
    <property type="project" value="InterPro"/>
</dbReference>
<dbReference type="KEGG" id="fmr:Fuma_05293"/>
<keyword evidence="9" id="KW-1185">Reference proteome</keyword>
<evidence type="ECO:0000256" key="1">
    <source>
        <dbReference type="ARBA" id="ARBA00004196"/>
    </source>
</evidence>
<feature type="coiled-coil region" evidence="4">
    <location>
        <begin position="239"/>
        <end position="294"/>
    </location>
</feature>
<dbReference type="Gene3D" id="2.40.420.20">
    <property type="match status" value="1"/>
</dbReference>
<evidence type="ECO:0000313" key="9">
    <source>
        <dbReference type="Proteomes" id="UP000187735"/>
    </source>
</evidence>
<dbReference type="Gene3D" id="2.40.30.170">
    <property type="match status" value="1"/>
</dbReference>
<dbReference type="InterPro" id="IPR006143">
    <property type="entry name" value="RND_pump_MFP"/>
</dbReference>
<name>A0A1P8WNJ4_9PLAN</name>
<dbReference type="InterPro" id="IPR050465">
    <property type="entry name" value="UPF0194_transport"/>
</dbReference>
<sequence>MRKSPFFKNLLLLVAVCGLIGGPIWYAVNAAQEDGDVDSLKWTAEETDLRITVTERGTLESQKTVNGVCEVEGYDNKIIFIVEEGSTVKKGDVVVRFDSSQIDKEIAEEKLEVQQAKGTVATKLQEVALEKTKGESEIAAAELALELADLDLEKYRDGDYLVELNDLQGKIALARVELEKATEALENTKVLVKKGFREPEQIRTALQTVESTKFSLERDERTLDVLKKYDYKRKLTEFKANAIEAKRKLNREIANADANNKKAENEYKSAQAELKLQEEDLAEAELQKARCEIKAAQTGVVAYANEDWWSESRRIREGGTVYERQVVFFIPDMSLMQLEVKVHESEVKRIATGQKAIIRVDAFANQTFTGTVKSVAQLSKSDRFFGGGVKEYPTVIVLDETPSVPLRPGMTAEVEILVDNLSDVVAVPVQAIAEHRRKRFVYVLNDEGVERREVEIGQTNNRLIEVTTGLKASEVVVLDARSRAAEEFADDEGMEDSEELLKLEQEAESAADKKPEDDEADATDDESAEEKTPDESEPAVEKVDSAVDAADDGPSASEVSPAEEATGDVDSNTKAEGEEAVEGPQASILKQQIGVAEIAKVSAIDLNGRISGAFHDGILSCVA</sequence>
<feature type="compositionally biased region" description="Basic and acidic residues" evidence="5">
    <location>
        <begin position="506"/>
        <end position="516"/>
    </location>
</feature>
<organism evidence="8 9">
    <name type="scientific">Fuerstiella marisgermanici</name>
    <dbReference type="NCBI Taxonomy" id="1891926"/>
    <lineage>
        <taxon>Bacteria</taxon>
        <taxon>Pseudomonadati</taxon>
        <taxon>Planctomycetota</taxon>
        <taxon>Planctomycetia</taxon>
        <taxon>Planctomycetales</taxon>
        <taxon>Planctomycetaceae</taxon>
        <taxon>Fuerstiella</taxon>
    </lineage>
</organism>
<reference evidence="8 9" key="1">
    <citation type="journal article" date="2016" name="Front. Microbiol.">
        <title>Fuerstia marisgermanicae gen. nov., sp. nov., an Unusual Member of the Phylum Planctomycetes from the German Wadden Sea.</title>
        <authorList>
            <person name="Kohn T."/>
            <person name="Heuer A."/>
            <person name="Jogler M."/>
            <person name="Vollmers J."/>
            <person name="Boedeker C."/>
            <person name="Bunk B."/>
            <person name="Rast P."/>
            <person name="Borchert D."/>
            <person name="Glockner I."/>
            <person name="Freese H.M."/>
            <person name="Klenk H.P."/>
            <person name="Overmann J."/>
            <person name="Kaster A.K."/>
            <person name="Rohde M."/>
            <person name="Wiegand S."/>
            <person name="Jogler C."/>
        </authorList>
    </citation>
    <scope>NUCLEOTIDE SEQUENCE [LARGE SCALE GENOMIC DNA]</scope>
    <source>
        <strain evidence="8 9">NH11</strain>
    </source>
</reference>
<dbReference type="EMBL" id="CP017641">
    <property type="protein sequence ID" value="APZ95634.1"/>
    <property type="molecule type" value="Genomic_DNA"/>
</dbReference>
<evidence type="ECO:0000259" key="7">
    <source>
        <dbReference type="Pfam" id="PF25990"/>
    </source>
</evidence>
<comment type="subcellular location">
    <subcellularLocation>
        <location evidence="1">Cell envelope</location>
    </subcellularLocation>
</comment>
<dbReference type="OrthoDB" id="259669at2"/>
<feature type="region of interest" description="Disordered" evidence="5">
    <location>
        <begin position="506"/>
        <end position="587"/>
    </location>
</feature>
<evidence type="ECO:0000256" key="4">
    <source>
        <dbReference type="SAM" id="Coils"/>
    </source>
</evidence>
<dbReference type="NCBIfam" id="TIGR01730">
    <property type="entry name" value="RND_mfp"/>
    <property type="match status" value="1"/>
</dbReference>
<dbReference type="InterPro" id="IPR058637">
    <property type="entry name" value="YknX-like_C"/>
</dbReference>
<evidence type="ECO:0000256" key="2">
    <source>
        <dbReference type="ARBA" id="ARBA00009477"/>
    </source>
</evidence>
<dbReference type="GO" id="GO:0030313">
    <property type="term" value="C:cell envelope"/>
    <property type="evidence" value="ECO:0007669"/>
    <property type="project" value="UniProtKB-SubCell"/>
</dbReference>
<evidence type="ECO:0000256" key="5">
    <source>
        <dbReference type="SAM" id="MobiDB-lite"/>
    </source>
</evidence>
<feature type="domain" description="YknX-like beta-barrel" evidence="7">
    <location>
        <begin position="336"/>
        <end position="416"/>
    </location>
</feature>
<feature type="coiled-coil region" evidence="4">
    <location>
        <begin position="164"/>
        <end position="191"/>
    </location>
</feature>
<feature type="domain" description="YknX-like C-terminal permuted SH3-like" evidence="6">
    <location>
        <begin position="424"/>
        <end position="482"/>
    </location>
</feature>
<dbReference type="Proteomes" id="UP000187735">
    <property type="component" value="Chromosome"/>
</dbReference>
<gene>
    <name evidence="8" type="primary">czcB_2</name>
    <name evidence="8" type="ORF">Fuma_05293</name>
</gene>
<dbReference type="Pfam" id="PF25990">
    <property type="entry name" value="Beta-barrel_YknX"/>
    <property type="match status" value="1"/>
</dbReference>
<dbReference type="AlphaFoldDB" id="A0A1P8WNJ4"/>
<proteinExistence type="inferred from homology"/>
<dbReference type="InterPro" id="IPR058636">
    <property type="entry name" value="Beta-barrel_YknX"/>
</dbReference>
<protein>
    <submittedName>
        <fullName evidence="8">Cation efflux system protein CzcB</fullName>
    </submittedName>
</protein>
<dbReference type="Pfam" id="PF25989">
    <property type="entry name" value="YknX_C"/>
    <property type="match status" value="1"/>
</dbReference>
<dbReference type="PANTHER" id="PTHR32347">
    <property type="entry name" value="EFFLUX SYSTEM COMPONENT YKNX-RELATED"/>
    <property type="match status" value="1"/>
</dbReference>
<evidence type="ECO:0000256" key="3">
    <source>
        <dbReference type="ARBA" id="ARBA00023054"/>
    </source>
</evidence>
<evidence type="ECO:0000313" key="8">
    <source>
        <dbReference type="EMBL" id="APZ95634.1"/>
    </source>
</evidence>
<dbReference type="PANTHER" id="PTHR32347:SF23">
    <property type="entry name" value="BLL5650 PROTEIN"/>
    <property type="match status" value="1"/>
</dbReference>